<accession>A0ABQ8HET5</accession>
<keyword evidence="2" id="KW-1185">Reference proteome</keyword>
<evidence type="ECO:0000313" key="1">
    <source>
        <dbReference type="EMBL" id="KAH7557113.1"/>
    </source>
</evidence>
<sequence>MKTALPMKGLRWANVAITDIVVETTNHEQNLREPHSDDVHAFYNIYAKEAGFSVRLGSSKKIAFLPSHYILKRWTKTAKCDVVVDDKGSEEASKILEDDLNNVLSKVKSVVRSDSISKRHSSTPQIYNEPLAVRAKGCGKRLKGGKEKAKGKTTDNSRRCNGYRKVNHEDFNEAAEIVGTLDRLTLSHDVYPNLRIAINKIYKDGGVGAFYAVFTGCGGRDGLEAGVSEMEEMQNL</sequence>
<evidence type="ECO:0000313" key="2">
    <source>
        <dbReference type="Proteomes" id="UP000827721"/>
    </source>
</evidence>
<comment type="caution">
    <text evidence="1">The sequence shown here is derived from an EMBL/GenBank/DDBJ whole genome shotgun (WGS) entry which is preliminary data.</text>
</comment>
<protein>
    <recommendedName>
        <fullName evidence="3">Protein FAR1-RELATED SEQUENCE</fullName>
    </recommendedName>
</protein>
<reference evidence="1 2" key="1">
    <citation type="submission" date="2021-02" db="EMBL/GenBank/DDBJ databases">
        <title>Plant Genome Project.</title>
        <authorList>
            <person name="Zhang R.-G."/>
        </authorList>
    </citation>
    <scope>NUCLEOTIDE SEQUENCE [LARGE SCALE GENOMIC DNA]</scope>
    <source>
        <tissue evidence="1">Leaves</tissue>
    </source>
</reference>
<proteinExistence type="predicted"/>
<dbReference type="EMBL" id="JAFEMO010000011">
    <property type="protein sequence ID" value="KAH7557113.1"/>
    <property type="molecule type" value="Genomic_DNA"/>
</dbReference>
<organism evidence="1 2">
    <name type="scientific">Xanthoceras sorbifolium</name>
    <dbReference type="NCBI Taxonomy" id="99658"/>
    <lineage>
        <taxon>Eukaryota</taxon>
        <taxon>Viridiplantae</taxon>
        <taxon>Streptophyta</taxon>
        <taxon>Embryophyta</taxon>
        <taxon>Tracheophyta</taxon>
        <taxon>Spermatophyta</taxon>
        <taxon>Magnoliopsida</taxon>
        <taxon>eudicotyledons</taxon>
        <taxon>Gunneridae</taxon>
        <taxon>Pentapetalae</taxon>
        <taxon>rosids</taxon>
        <taxon>malvids</taxon>
        <taxon>Sapindales</taxon>
        <taxon>Sapindaceae</taxon>
        <taxon>Xanthoceroideae</taxon>
        <taxon>Xanthoceras</taxon>
    </lineage>
</organism>
<name>A0ABQ8HET5_9ROSI</name>
<dbReference type="Proteomes" id="UP000827721">
    <property type="component" value="Unassembled WGS sequence"/>
</dbReference>
<evidence type="ECO:0008006" key="3">
    <source>
        <dbReference type="Google" id="ProtNLM"/>
    </source>
</evidence>
<gene>
    <name evidence="1" type="ORF">JRO89_XS11G0048600</name>
</gene>